<name>A0A3M2SCQ8_9HYPO</name>
<keyword evidence="3" id="KW-1185">Reference proteome</keyword>
<keyword evidence="1" id="KW-0732">Signal</keyword>
<feature type="chain" id="PRO_5018034919" evidence="1">
    <location>
        <begin position="20"/>
        <end position="172"/>
    </location>
</feature>
<dbReference type="AlphaFoldDB" id="A0A3M2SCQ8"/>
<dbReference type="OrthoDB" id="5052446at2759"/>
<dbReference type="EMBL" id="NKUJ01000073">
    <property type="protein sequence ID" value="RMJ14995.1"/>
    <property type="molecule type" value="Genomic_DNA"/>
</dbReference>
<comment type="caution">
    <text evidence="2">The sequence shown here is derived from an EMBL/GenBank/DDBJ whole genome shotgun (WGS) entry which is preliminary data.</text>
</comment>
<organism evidence="2 3">
    <name type="scientific">Fusarium kuroshium</name>
    <dbReference type="NCBI Taxonomy" id="2010991"/>
    <lineage>
        <taxon>Eukaryota</taxon>
        <taxon>Fungi</taxon>
        <taxon>Dikarya</taxon>
        <taxon>Ascomycota</taxon>
        <taxon>Pezizomycotina</taxon>
        <taxon>Sordariomycetes</taxon>
        <taxon>Hypocreomycetidae</taxon>
        <taxon>Hypocreales</taxon>
        <taxon>Nectriaceae</taxon>
        <taxon>Fusarium</taxon>
        <taxon>Fusarium solani species complex</taxon>
    </lineage>
</organism>
<evidence type="ECO:0000313" key="2">
    <source>
        <dbReference type="EMBL" id="RMJ14995.1"/>
    </source>
</evidence>
<evidence type="ECO:0000313" key="3">
    <source>
        <dbReference type="Proteomes" id="UP000277212"/>
    </source>
</evidence>
<dbReference type="Proteomes" id="UP000277212">
    <property type="component" value="Unassembled WGS sequence"/>
</dbReference>
<protein>
    <submittedName>
        <fullName evidence="2">Uncharacterized protein</fullName>
    </submittedName>
</protein>
<gene>
    <name evidence="2" type="ORF">CDV36_005347</name>
</gene>
<sequence length="172" mass="19280">MRSTFTLAALSLFASQCLAASVDMWSAPLSARSAAKYEPIDPEVIKSRLGTTPEENDPEHRHPGMVYFCREENWGPPCFVYYPELEYTCSELGPELAGHVGSVFVEPGAICRMATLSAQDRCAPIEFFAWPETQFGWPDLFQREAPDREGKLGYETTHFTCAECTNCVRNPQ</sequence>
<accession>A0A3M2SCQ8</accession>
<dbReference type="STRING" id="2010991.A0A3M2SCQ8"/>
<reference evidence="2 3" key="1">
    <citation type="submission" date="2017-06" db="EMBL/GenBank/DDBJ databases">
        <title>Comparative genomic analysis of Ambrosia Fusariam Clade fungi.</title>
        <authorList>
            <person name="Stajich J.E."/>
            <person name="Carrillo J."/>
            <person name="Kijimoto T."/>
            <person name="Eskalen A."/>
            <person name="O'Donnell K."/>
            <person name="Kasson M."/>
        </authorList>
    </citation>
    <scope>NUCLEOTIDE SEQUENCE [LARGE SCALE GENOMIC DNA]</scope>
    <source>
        <strain evidence="2">UCR3666</strain>
    </source>
</reference>
<feature type="signal peptide" evidence="1">
    <location>
        <begin position="1"/>
        <end position="19"/>
    </location>
</feature>
<evidence type="ECO:0000256" key="1">
    <source>
        <dbReference type="SAM" id="SignalP"/>
    </source>
</evidence>
<proteinExistence type="predicted"/>